<name>A0A420YEA6_9PEZI</name>
<accession>A0A420YEA6</accession>
<reference evidence="1 2" key="1">
    <citation type="submission" date="2018-08" db="EMBL/GenBank/DDBJ databases">
        <title>Draft genome of the lignicolous fungus Coniochaeta pulveracea.</title>
        <authorList>
            <person name="Borstlap C.J."/>
            <person name="De Witt R.N."/>
            <person name="Botha A."/>
            <person name="Volschenk H."/>
        </authorList>
    </citation>
    <scope>NUCLEOTIDE SEQUENCE [LARGE SCALE GENOMIC DNA]</scope>
    <source>
        <strain evidence="1 2">CAB683</strain>
    </source>
</reference>
<evidence type="ECO:0000313" key="1">
    <source>
        <dbReference type="EMBL" id="RKU46117.1"/>
    </source>
</evidence>
<dbReference type="Proteomes" id="UP000275385">
    <property type="component" value="Unassembled WGS sequence"/>
</dbReference>
<protein>
    <submittedName>
        <fullName evidence="1">Uncharacterized protein</fullName>
    </submittedName>
</protein>
<gene>
    <name evidence="1" type="ORF">DL546_006722</name>
</gene>
<sequence>MSLATIQAAELDAIDTGEATSPPSYTQAVSDVAEDLVQPVILVLTGQLIHAESNPTVLLYKVNRGITNSGPAIWLIEFERMEPGTGPAKQRFRHIYNLHHLPPLLRMPSRRRAEYFIEAVAAPTRGLGHLGLRQTRVGEHWTVLPVDMKGCTEIDRPPFVADAAPVLEAHHRQGAWKWTDGNGRDLALEYDSDREYRLLVTACLPREMLDALVALWCCRVWQQSVN</sequence>
<keyword evidence="2" id="KW-1185">Reference proteome</keyword>
<dbReference type="AlphaFoldDB" id="A0A420YEA6"/>
<comment type="caution">
    <text evidence="1">The sequence shown here is derived from an EMBL/GenBank/DDBJ whole genome shotgun (WGS) entry which is preliminary data.</text>
</comment>
<organism evidence="1 2">
    <name type="scientific">Coniochaeta pulveracea</name>
    <dbReference type="NCBI Taxonomy" id="177199"/>
    <lineage>
        <taxon>Eukaryota</taxon>
        <taxon>Fungi</taxon>
        <taxon>Dikarya</taxon>
        <taxon>Ascomycota</taxon>
        <taxon>Pezizomycotina</taxon>
        <taxon>Sordariomycetes</taxon>
        <taxon>Sordariomycetidae</taxon>
        <taxon>Coniochaetales</taxon>
        <taxon>Coniochaetaceae</taxon>
        <taxon>Coniochaeta</taxon>
    </lineage>
</organism>
<proteinExistence type="predicted"/>
<dbReference type="OrthoDB" id="5207784at2759"/>
<dbReference type="EMBL" id="QVQW01000016">
    <property type="protein sequence ID" value="RKU46117.1"/>
    <property type="molecule type" value="Genomic_DNA"/>
</dbReference>
<evidence type="ECO:0000313" key="2">
    <source>
        <dbReference type="Proteomes" id="UP000275385"/>
    </source>
</evidence>